<gene>
    <name evidence="8" type="ORF">GBA63_16460</name>
</gene>
<dbReference type="CDD" id="cd08279">
    <property type="entry name" value="Zn_ADH_class_III"/>
    <property type="match status" value="1"/>
</dbReference>
<dbReference type="InterPro" id="IPR011032">
    <property type="entry name" value="GroES-like_sf"/>
</dbReference>
<dbReference type="Gene3D" id="3.90.180.10">
    <property type="entry name" value="Medium-chain alcohol dehydrogenases, catalytic domain"/>
    <property type="match status" value="1"/>
</dbReference>
<evidence type="ECO:0000256" key="6">
    <source>
        <dbReference type="RuleBase" id="RU361277"/>
    </source>
</evidence>
<dbReference type="InterPro" id="IPR002328">
    <property type="entry name" value="ADH_Zn_CS"/>
</dbReference>
<dbReference type="GO" id="GO:0016491">
    <property type="term" value="F:oxidoreductase activity"/>
    <property type="evidence" value="ECO:0007669"/>
    <property type="project" value="UniProtKB-KW"/>
</dbReference>
<dbReference type="InterPro" id="IPR036291">
    <property type="entry name" value="NAD(P)-bd_dom_sf"/>
</dbReference>
<evidence type="ECO:0000256" key="2">
    <source>
        <dbReference type="ARBA" id="ARBA00008072"/>
    </source>
</evidence>
<sequence>MMGPAQTVRARVFEAPGEALAARELRLAEIRDDLVRVRLRASGVCGSDLHVADGDWTARGPLVLGHEGAGTVEEVGPGVKDVRVGDGVVLSWFAPCRRCRNCAGGRAWLCQNTKALENTLPDGTTSFEAPDGEPVPAFLGLGTFAEATVVPESAAVKIPDGVPFPVAALIGCSVTTGVGAVVNTARVRTGDSAVVIGCGGVGQAVLLGLGLAGADPIVAVDLSEERLALARELGATHALGGDDPDLEDHIRSITGEGADHAFEAIGRAATMGMLTSLVCRGGQAVIVGMPAEGVTVPLDPFDLADGGKRVLGCNYGSSVPSVDFPKLARLYASGRLPLDRLVGRTATLDEVDGALDDLRRTVGLRTIIRHGNGS</sequence>
<evidence type="ECO:0000259" key="7">
    <source>
        <dbReference type="SMART" id="SM00829"/>
    </source>
</evidence>
<dbReference type="InterPro" id="IPR013154">
    <property type="entry name" value="ADH-like_N"/>
</dbReference>
<dbReference type="KEGG" id="rub:GBA63_16460"/>
<keyword evidence="9" id="KW-1185">Reference proteome</keyword>
<proteinExistence type="inferred from homology"/>
<keyword evidence="4 6" id="KW-0862">Zinc</keyword>
<dbReference type="PANTHER" id="PTHR43350:SF21">
    <property type="entry name" value="S-NITROSOMYCOTHIOL REDUCTASE MSCR"/>
    <property type="match status" value="1"/>
</dbReference>
<keyword evidence="5" id="KW-0560">Oxidoreductase</keyword>
<evidence type="ECO:0000256" key="5">
    <source>
        <dbReference type="ARBA" id="ARBA00023002"/>
    </source>
</evidence>
<dbReference type="SUPFAM" id="SSF50129">
    <property type="entry name" value="GroES-like"/>
    <property type="match status" value="1"/>
</dbReference>
<dbReference type="EMBL" id="CP045119">
    <property type="protein sequence ID" value="QIN84061.1"/>
    <property type="molecule type" value="Genomic_DNA"/>
</dbReference>
<organism evidence="8 9">
    <name type="scientific">Rubrobacter tropicus</name>
    <dbReference type="NCBI Taxonomy" id="2653851"/>
    <lineage>
        <taxon>Bacteria</taxon>
        <taxon>Bacillati</taxon>
        <taxon>Actinomycetota</taxon>
        <taxon>Rubrobacteria</taxon>
        <taxon>Rubrobacterales</taxon>
        <taxon>Rubrobacteraceae</taxon>
        <taxon>Rubrobacter</taxon>
    </lineage>
</organism>
<dbReference type="AlphaFoldDB" id="A0A6G8QCC3"/>
<keyword evidence="3 6" id="KW-0479">Metal-binding</keyword>
<dbReference type="Pfam" id="PF08240">
    <property type="entry name" value="ADH_N"/>
    <property type="match status" value="1"/>
</dbReference>
<dbReference type="GO" id="GO:0008270">
    <property type="term" value="F:zinc ion binding"/>
    <property type="evidence" value="ECO:0007669"/>
    <property type="project" value="InterPro"/>
</dbReference>
<dbReference type="Pfam" id="PF00107">
    <property type="entry name" value="ADH_zinc_N"/>
    <property type="match status" value="1"/>
</dbReference>
<evidence type="ECO:0000256" key="3">
    <source>
        <dbReference type="ARBA" id="ARBA00022723"/>
    </source>
</evidence>
<dbReference type="PANTHER" id="PTHR43350">
    <property type="entry name" value="NAD-DEPENDENT ALCOHOL DEHYDROGENASE"/>
    <property type="match status" value="1"/>
</dbReference>
<feature type="domain" description="Enoyl reductase (ER)" evidence="7">
    <location>
        <begin position="17"/>
        <end position="368"/>
    </location>
</feature>
<dbReference type="Gene3D" id="3.40.50.720">
    <property type="entry name" value="NAD(P)-binding Rossmann-like Domain"/>
    <property type="match status" value="1"/>
</dbReference>
<name>A0A6G8QCC3_9ACTN</name>
<evidence type="ECO:0000256" key="4">
    <source>
        <dbReference type="ARBA" id="ARBA00022833"/>
    </source>
</evidence>
<dbReference type="PROSITE" id="PS00059">
    <property type="entry name" value="ADH_ZINC"/>
    <property type="match status" value="1"/>
</dbReference>
<evidence type="ECO:0000256" key="1">
    <source>
        <dbReference type="ARBA" id="ARBA00001947"/>
    </source>
</evidence>
<evidence type="ECO:0000313" key="8">
    <source>
        <dbReference type="EMBL" id="QIN84061.1"/>
    </source>
</evidence>
<comment type="cofactor">
    <cofactor evidence="1 6">
        <name>Zn(2+)</name>
        <dbReference type="ChEBI" id="CHEBI:29105"/>
    </cofactor>
</comment>
<dbReference type="SMART" id="SM00829">
    <property type="entry name" value="PKS_ER"/>
    <property type="match status" value="1"/>
</dbReference>
<dbReference type="Proteomes" id="UP000501452">
    <property type="component" value="Chromosome"/>
</dbReference>
<evidence type="ECO:0000313" key="9">
    <source>
        <dbReference type="Proteomes" id="UP000501452"/>
    </source>
</evidence>
<dbReference type="InterPro" id="IPR020843">
    <property type="entry name" value="ER"/>
</dbReference>
<comment type="similarity">
    <text evidence="2 6">Belongs to the zinc-containing alcohol dehydrogenase family.</text>
</comment>
<dbReference type="SUPFAM" id="SSF51735">
    <property type="entry name" value="NAD(P)-binding Rossmann-fold domains"/>
    <property type="match status" value="1"/>
</dbReference>
<protein>
    <submittedName>
        <fullName evidence="8">Alcohol dehydrogenase catalytic domain-containing protein</fullName>
    </submittedName>
</protein>
<accession>A0A6G8QCC3</accession>
<reference evidence="8 9" key="1">
    <citation type="submission" date="2019-10" db="EMBL/GenBank/DDBJ databases">
        <title>Rubrobacter sp nov SCSIO 52090 isolated from a deep-sea sediment in the South China Sea.</title>
        <authorList>
            <person name="Chen R.W."/>
        </authorList>
    </citation>
    <scope>NUCLEOTIDE SEQUENCE [LARGE SCALE GENOMIC DNA]</scope>
    <source>
        <strain evidence="8 9">SCSIO 52909</strain>
    </source>
</reference>
<dbReference type="InterPro" id="IPR013149">
    <property type="entry name" value="ADH-like_C"/>
</dbReference>
<dbReference type="FunFam" id="3.40.50.720:FF:000003">
    <property type="entry name" value="S-(hydroxymethyl)glutathione dehydrogenase"/>
    <property type="match status" value="1"/>
</dbReference>